<accession>A0A319EG17</accession>
<organism evidence="2 3">
    <name type="scientific">Aspergillus sclerotiicarbonarius (strain CBS 121057 / IBT 28362)</name>
    <dbReference type="NCBI Taxonomy" id="1448318"/>
    <lineage>
        <taxon>Eukaryota</taxon>
        <taxon>Fungi</taxon>
        <taxon>Dikarya</taxon>
        <taxon>Ascomycota</taxon>
        <taxon>Pezizomycotina</taxon>
        <taxon>Eurotiomycetes</taxon>
        <taxon>Eurotiomycetidae</taxon>
        <taxon>Eurotiales</taxon>
        <taxon>Aspergillaceae</taxon>
        <taxon>Aspergillus</taxon>
        <taxon>Aspergillus subgen. Circumdati</taxon>
    </lineage>
</organism>
<dbReference type="VEuPathDB" id="FungiDB:BO78DRAFT_47575"/>
<evidence type="ECO:0000313" key="2">
    <source>
        <dbReference type="EMBL" id="PYI09227.1"/>
    </source>
</evidence>
<proteinExistence type="predicted"/>
<feature type="compositionally biased region" description="Basic and acidic residues" evidence="1">
    <location>
        <begin position="1"/>
        <end position="12"/>
    </location>
</feature>
<gene>
    <name evidence="2" type="ORF">BO78DRAFT_47575</name>
</gene>
<evidence type="ECO:0000256" key="1">
    <source>
        <dbReference type="SAM" id="MobiDB-lite"/>
    </source>
</evidence>
<keyword evidence="3" id="KW-1185">Reference proteome</keyword>
<dbReference type="AlphaFoldDB" id="A0A319EG17"/>
<feature type="region of interest" description="Disordered" evidence="1">
    <location>
        <begin position="1"/>
        <end position="32"/>
    </location>
</feature>
<dbReference type="EMBL" id="KZ826329">
    <property type="protein sequence ID" value="PYI09227.1"/>
    <property type="molecule type" value="Genomic_DNA"/>
</dbReference>
<sequence length="153" mass="16128">MDDPSHRADRRCWRSSSRGNGKLLEKGEKAGRPLAAAAIPLDTAKRRAVPSAGRQSVSGMVIPSGEGWYTSDSESGAVYATGRRGQPSLAGSRGLELSSIHSRDAVSSFLSLPLPPPNSSKSIMVGSDACSSASFSSLPLRLSPLLFFLSFFS</sequence>
<protein>
    <submittedName>
        <fullName evidence="2">Uncharacterized protein</fullName>
    </submittedName>
</protein>
<reference evidence="2 3" key="1">
    <citation type="submission" date="2018-02" db="EMBL/GenBank/DDBJ databases">
        <title>The genomes of Aspergillus section Nigri reveals drivers in fungal speciation.</title>
        <authorList>
            <consortium name="DOE Joint Genome Institute"/>
            <person name="Vesth T.C."/>
            <person name="Nybo J."/>
            <person name="Theobald S."/>
            <person name="Brandl J."/>
            <person name="Frisvad J.C."/>
            <person name="Nielsen K.F."/>
            <person name="Lyhne E.K."/>
            <person name="Kogle M.E."/>
            <person name="Kuo A."/>
            <person name="Riley R."/>
            <person name="Clum A."/>
            <person name="Nolan M."/>
            <person name="Lipzen A."/>
            <person name="Salamov A."/>
            <person name="Henrissat B."/>
            <person name="Wiebenga A."/>
            <person name="De vries R.P."/>
            <person name="Grigoriev I.V."/>
            <person name="Mortensen U.H."/>
            <person name="Andersen M.R."/>
            <person name="Baker S.E."/>
        </authorList>
    </citation>
    <scope>NUCLEOTIDE SEQUENCE [LARGE SCALE GENOMIC DNA]</scope>
    <source>
        <strain evidence="2 3">CBS 121057</strain>
    </source>
</reference>
<dbReference type="Proteomes" id="UP000248423">
    <property type="component" value="Unassembled WGS sequence"/>
</dbReference>
<evidence type="ECO:0000313" key="3">
    <source>
        <dbReference type="Proteomes" id="UP000248423"/>
    </source>
</evidence>
<name>A0A319EG17_ASPSB</name>